<dbReference type="Pfam" id="PF24681">
    <property type="entry name" value="Kelch_KLHDC2_KLHL20_DRC7"/>
    <property type="match status" value="1"/>
</dbReference>
<accession>A0ABY1L1Z9</accession>
<dbReference type="RefSeq" id="WP_076456984.1">
    <property type="nucleotide sequence ID" value="NZ_FTOB01000009.1"/>
</dbReference>
<dbReference type="InterPro" id="IPR006652">
    <property type="entry name" value="Kelch_1"/>
</dbReference>
<dbReference type="Proteomes" id="UP000185728">
    <property type="component" value="Unassembled WGS sequence"/>
</dbReference>
<evidence type="ECO:0000256" key="2">
    <source>
        <dbReference type="ARBA" id="ARBA00022737"/>
    </source>
</evidence>
<dbReference type="EMBL" id="FTOB01000009">
    <property type="protein sequence ID" value="SIT08872.1"/>
    <property type="molecule type" value="Genomic_DNA"/>
</dbReference>
<evidence type="ECO:0000313" key="3">
    <source>
        <dbReference type="EMBL" id="SIT08872.1"/>
    </source>
</evidence>
<dbReference type="SMART" id="SM00612">
    <property type="entry name" value="Kelch"/>
    <property type="match status" value="3"/>
</dbReference>
<keyword evidence="1" id="KW-0880">Kelch repeat</keyword>
<dbReference type="Pfam" id="PF01344">
    <property type="entry name" value="Kelch_1"/>
    <property type="match status" value="2"/>
</dbReference>
<dbReference type="PANTHER" id="PTHR24412:SF489">
    <property type="entry name" value="RING FINGER DOMAIN AND KELCH REPEAT-CONTAINING PROTEIN DDB_G0271372"/>
    <property type="match status" value="1"/>
</dbReference>
<comment type="caution">
    <text evidence="3">The sequence shown here is derived from an EMBL/GenBank/DDBJ whole genome shotgun (WGS) entry which is preliminary data.</text>
</comment>
<proteinExistence type="predicted"/>
<organism evidence="3 4">
    <name type="scientific">Zobellia uliginosa</name>
    <dbReference type="NCBI Taxonomy" id="143224"/>
    <lineage>
        <taxon>Bacteria</taxon>
        <taxon>Pseudomonadati</taxon>
        <taxon>Bacteroidota</taxon>
        <taxon>Flavobacteriia</taxon>
        <taxon>Flavobacteriales</taxon>
        <taxon>Flavobacteriaceae</taxon>
        <taxon>Zobellia</taxon>
    </lineage>
</organism>
<dbReference type="InterPro" id="IPR015915">
    <property type="entry name" value="Kelch-typ_b-propeller"/>
</dbReference>
<evidence type="ECO:0000256" key="1">
    <source>
        <dbReference type="ARBA" id="ARBA00022441"/>
    </source>
</evidence>
<gene>
    <name evidence="3" type="ORF">SAMN05421766_10961</name>
</gene>
<dbReference type="Gene3D" id="2.120.10.80">
    <property type="entry name" value="Kelch-type beta propeller"/>
    <property type="match status" value="2"/>
</dbReference>
<dbReference type="SUPFAM" id="SSF117281">
    <property type="entry name" value="Kelch motif"/>
    <property type="match status" value="1"/>
</dbReference>
<dbReference type="PANTHER" id="PTHR24412">
    <property type="entry name" value="KELCH PROTEIN"/>
    <property type="match status" value="1"/>
</dbReference>
<keyword evidence="4" id="KW-1185">Reference proteome</keyword>
<protein>
    <submittedName>
        <fullName evidence="3">Galactose oxidase, central domain</fullName>
    </submittedName>
</protein>
<keyword evidence="2" id="KW-0677">Repeat</keyword>
<evidence type="ECO:0000313" key="4">
    <source>
        <dbReference type="Proteomes" id="UP000185728"/>
    </source>
</evidence>
<reference evidence="3 4" key="1">
    <citation type="submission" date="2017-01" db="EMBL/GenBank/DDBJ databases">
        <authorList>
            <person name="Varghese N."/>
            <person name="Submissions S."/>
        </authorList>
    </citation>
    <scope>NUCLEOTIDE SEQUENCE [LARGE SCALE GENOMIC DNA]</scope>
    <source>
        <strain evidence="3 4">DSM 2061</strain>
    </source>
</reference>
<name>A0ABY1L1Z9_9FLAO</name>
<sequence length="440" mass="48681">MKKIDIASKLLGSFVLFLAPIFINGQTTEKNGDQWIDKNESENYTARHECSFVQAGDRFILFGGRESAQTLELYDFKNNSWKKAANKAPKEFNHFQATFYKGFVWVIGAFKTNEFPREIPEEAVWLYHPPTDRWIKGPEIPKERRRGGAGLVVYNDVFYLIGGNTIGHDGGYVNWFDAYDPKNNTWTVLENASQQRDHFHAAVIDHTLYAVGGRQSGGEGGVFAPLIGTVDTYDFKTGQWSTLENDLPTPRAAPGIMAFKNELYVMGGEGEKKGPAYKIVEAYKPETGTWSNKAPMHYPRHGTQAILSGEGIYIAAGSPKRGGGTQHNMEVYHKDEPVGETLKASELIVPSKAKIASGGIQSITVKNAHGNTASFVSSIQLIGGAKENFKIQSQTEYFLVDAGEEFKIEVKHLGKGAKETASIEIVYNGGIKETIELIVK</sequence>